<dbReference type="CDD" id="cd00082">
    <property type="entry name" value="HisKA"/>
    <property type="match status" value="1"/>
</dbReference>
<dbReference type="GO" id="GO:0009927">
    <property type="term" value="F:histidine phosphotransfer kinase activity"/>
    <property type="evidence" value="ECO:0007669"/>
    <property type="project" value="TreeGrafter"/>
</dbReference>
<dbReference type="Gene3D" id="3.30.565.10">
    <property type="entry name" value="Histidine kinase-like ATPase, C-terminal domain"/>
    <property type="match status" value="1"/>
</dbReference>
<evidence type="ECO:0000313" key="9">
    <source>
        <dbReference type="Proteomes" id="UP000270046"/>
    </source>
</evidence>
<dbReference type="EC" id="2.7.13.3" evidence="2"/>
<sequence>MSNLIPPLKASKNLYRLFIISLVFTAIVAVGSLILKYSIVRKLDKLSREFREPSKTQDISNILIELNTAENDFQQAGLYGDKNKLDSYKKRLTTIFGQIQVILKEYQADSARYFPGTKQHISSSLQNKLMLSEQVLVLKHGFDSLLNATTLEGINVSAPSTQNVGLQFKQHVKVKQKADTTVTVNKNKAGFFKRLRDAITNKNQDTRTLTIRRERQIKDSLTRSLNRKHEFIINDLLKKLNEKNNQLVGSNKRLVAANLDFVSQIRELLKQLRDIDLGAWIKDRSEILKQYQAATDEMNTFTGIAIIVVLLFIPLLIVFIFRARTAEQNYLTENERTVALAGQKSEILATMSHEIRNPLTVINGAIYMLNKTPLTEDQQKKIAAINHSTGMLMGTINNILDAGKMENQQTDVLTITSFAPCKEISEAVEAVKFMAENKELTIAAEFTGDKETLVKGDSFRLKQVMVNLLSNAIKYTDTGSVTVQAIITPINPHKAELQVSVIDTGVGIPKEKQDKLFTRYYQANQAGRKPGTGLGLYICREIINLQKGSIDIESEAGKGCCIRFKIAYERDEA</sequence>
<dbReference type="Proteomes" id="UP000270046">
    <property type="component" value="Chromosome"/>
</dbReference>
<organism evidence="8 9">
    <name type="scientific">Mucilaginibacter celer</name>
    <dbReference type="NCBI Taxonomy" id="2305508"/>
    <lineage>
        <taxon>Bacteria</taxon>
        <taxon>Pseudomonadati</taxon>
        <taxon>Bacteroidota</taxon>
        <taxon>Sphingobacteriia</taxon>
        <taxon>Sphingobacteriales</taxon>
        <taxon>Sphingobacteriaceae</taxon>
        <taxon>Mucilaginibacter</taxon>
    </lineage>
</organism>
<dbReference type="FunFam" id="3.30.565.10:FF:000010">
    <property type="entry name" value="Sensor histidine kinase RcsC"/>
    <property type="match status" value="1"/>
</dbReference>
<dbReference type="Pfam" id="PF00512">
    <property type="entry name" value="HisKA"/>
    <property type="match status" value="1"/>
</dbReference>
<keyword evidence="4" id="KW-0808">Transferase</keyword>
<name>A0A494VI01_9SPHI</name>
<dbReference type="PROSITE" id="PS50109">
    <property type="entry name" value="HIS_KIN"/>
    <property type="match status" value="1"/>
</dbReference>
<keyword evidence="3" id="KW-0597">Phosphoprotein</keyword>
<evidence type="ECO:0000256" key="2">
    <source>
        <dbReference type="ARBA" id="ARBA00012438"/>
    </source>
</evidence>
<evidence type="ECO:0000256" key="4">
    <source>
        <dbReference type="ARBA" id="ARBA00022679"/>
    </source>
</evidence>
<evidence type="ECO:0000259" key="7">
    <source>
        <dbReference type="PROSITE" id="PS50109"/>
    </source>
</evidence>
<dbReference type="PANTHER" id="PTHR43047:SF72">
    <property type="entry name" value="OSMOSENSING HISTIDINE PROTEIN KINASE SLN1"/>
    <property type="match status" value="1"/>
</dbReference>
<keyword evidence="6" id="KW-0472">Membrane</keyword>
<keyword evidence="5" id="KW-0418">Kinase</keyword>
<dbReference type="InterPro" id="IPR004358">
    <property type="entry name" value="Sig_transdc_His_kin-like_C"/>
</dbReference>
<dbReference type="InterPro" id="IPR003661">
    <property type="entry name" value="HisK_dim/P_dom"/>
</dbReference>
<gene>
    <name evidence="8" type="ORF">HYN43_003585</name>
</gene>
<dbReference type="SUPFAM" id="SSF47384">
    <property type="entry name" value="Homodimeric domain of signal transducing histidine kinase"/>
    <property type="match status" value="1"/>
</dbReference>
<dbReference type="KEGG" id="muh:HYN43_003585"/>
<evidence type="ECO:0000256" key="5">
    <source>
        <dbReference type="ARBA" id="ARBA00022777"/>
    </source>
</evidence>
<keyword evidence="9" id="KW-1185">Reference proteome</keyword>
<dbReference type="Pfam" id="PF02518">
    <property type="entry name" value="HATPase_c"/>
    <property type="match status" value="1"/>
</dbReference>
<dbReference type="SUPFAM" id="SSF55874">
    <property type="entry name" value="ATPase domain of HSP90 chaperone/DNA topoisomerase II/histidine kinase"/>
    <property type="match status" value="1"/>
</dbReference>
<dbReference type="GO" id="GO:0000155">
    <property type="term" value="F:phosphorelay sensor kinase activity"/>
    <property type="evidence" value="ECO:0007669"/>
    <property type="project" value="InterPro"/>
</dbReference>
<feature type="transmembrane region" description="Helical" evidence="6">
    <location>
        <begin position="301"/>
        <end position="321"/>
    </location>
</feature>
<accession>A0A494VI01</accession>
<evidence type="ECO:0000313" key="8">
    <source>
        <dbReference type="EMBL" id="AYL94437.1"/>
    </source>
</evidence>
<dbReference type="PRINTS" id="PR00344">
    <property type="entry name" value="BCTRLSENSOR"/>
</dbReference>
<proteinExistence type="predicted"/>
<dbReference type="InterPro" id="IPR036890">
    <property type="entry name" value="HATPase_C_sf"/>
</dbReference>
<dbReference type="EMBL" id="CP032869">
    <property type="protein sequence ID" value="AYL94437.1"/>
    <property type="molecule type" value="Genomic_DNA"/>
</dbReference>
<evidence type="ECO:0000256" key="3">
    <source>
        <dbReference type="ARBA" id="ARBA00022553"/>
    </source>
</evidence>
<evidence type="ECO:0000256" key="1">
    <source>
        <dbReference type="ARBA" id="ARBA00000085"/>
    </source>
</evidence>
<dbReference type="InterPro" id="IPR003594">
    <property type="entry name" value="HATPase_dom"/>
</dbReference>
<dbReference type="InterPro" id="IPR005467">
    <property type="entry name" value="His_kinase_dom"/>
</dbReference>
<dbReference type="AlphaFoldDB" id="A0A494VI01"/>
<dbReference type="InterPro" id="IPR036097">
    <property type="entry name" value="HisK_dim/P_sf"/>
</dbReference>
<dbReference type="SMART" id="SM00388">
    <property type="entry name" value="HisKA"/>
    <property type="match status" value="1"/>
</dbReference>
<reference evidence="8 9" key="1">
    <citation type="submission" date="2018-10" db="EMBL/GenBank/DDBJ databases">
        <title>Genome sequencing of Mucilaginibacter sp. HYN0043.</title>
        <authorList>
            <person name="Kim M."/>
            <person name="Yi H."/>
        </authorList>
    </citation>
    <scope>NUCLEOTIDE SEQUENCE [LARGE SCALE GENOMIC DNA]</scope>
    <source>
        <strain evidence="8 9">HYN0043</strain>
    </source>
</reference>
<comment type="catalytic activity">
    <reaction evidence="1">
        <text>ATP + protein L-histidine = ADP + protein N-phospho-L-histidine.</text>
        <dbReference type="EC" id="2.7.13.3"/>
    </reaction>
</comment>
<dbReference type="RefSeq" id="WP_119408155.1">
    <property type="nucleotide sequence ID" value="NZ_CP032869.1"/>
</dbReference>
<feature type="transmembrane region" description="Helical" evidence="6">
    <location>
        <begin position="14"/>
        <end position="35"/>
    </location>
</feature>
<feature type="domain" description="Histidine kinase" evidence="7">
    <location>
        <begin position="350"/>
        <end position="570"/>
    </location>
</feature>
<protein>
    <recommendedName>
        <fullName evidence="2">histidine kinase</fullName>
        <ecNumber evidence="2">2.7.13.3</ecNumber>
    </recommendedName>
</protein>
<keyword evidence="6" id="KW-0812">Transmembrane</keyword>
<dbReference type="OrthoDB" id="711632at2"/>
<dbReference type="PANTHER" id="PTHR43047">
    <property type="entry name" value="TWO-COMPONENT HISTIDINE PROTEIN KINASE"/>
    <property type="match status" value="1"/>
</dbReference>
<dbReference type="SMART" id="SM00387">
    <property type="entry name" value="HATPase_c"/>
    <property type="match status" value="1"/>
</dbReference>
<dbReference type="GO" id="GO:0005886">
    <property type="term" value="C:plasma membrane"/>
    <property type="evidence" value="ECO:0007669"/>
    <property type="project" value="TreeGrafter"/>
</dbReference>
<keyword evidence="6" id="KW-1133">Transmembrane helix</keyword>
<dbReference type="Gene3D" id="1.10.287.130">
    <property type="match status" value="1"/>
</dbReference>
<evidence type="ECO:0000256" key="6">
    <source>
        <dbReference type="SAM" id="Phobius"/>
    </source>
</evidence>